<feature type="domain" description="RNA-binding S4" evidence="5">
    <location>
        <begin position="1"/>
        <end position="59"/>
    </location>
</feature>
<dbReference type="InterPro" id="IPR002942">
    <property type="entry name" value="S4_RNA-bd"/>
</dbReference>
<dbReference type="PANTHER" id="PTHR47683:SF2">
    <property type="entry name" value="RNA-BINDING S4 DOMAIN-CONTAINING PROTEIN"/>
    <property type="match status" value="1"/>
</dbReference>
<dbReference type="RefSeq" id="WP_092725102.1">
    <property type="nucleotide sequence ID" value="NZ_FNGW01000003.1"/>
</dbReference>
<accession>A0A1G9MZQ7</accession>
<dbReference type="PANTHER" id="PTHR47683">
    <property type="entry name" value="PSEUDOURIDINE SYNTHASE FAMILY PROTEIN-RELATED"/>
    <property type="match status" value="1"/>
</dbReference>
<dbReference type="InterPro" id="IPR018496">
    <property type="entry name" value="PsdUridine_synth_RsuA/RluB_CS"/>
</dbReference>
<dbReference type="InterPro" id="IPR042092">
    <property type="entry name" value="PsdUridine_s_RsuA/RluB/E/F_cat"/>
</dbReference>
<dbReference type="InterPro" id="IPR020094">
    <property type="entry name" value="TruA/RsuA/RluB/E/F_N"/>
</dbReference>
<dbReference type="Gene3D" id="3.30.70.580">
    <property type="entry name" value="Pseudouridine synthase I, catalytic domain, N-terminal subdomain"/>
    <property type="match status" value="1"/>
</dbReference>
<dbReference type="Proteomes" id="UP000199068">
    <property type="component" value="Unassembled WGS sequence"/>
</dbReference>
<dbReference type="STRING" id="1121325.SAMN04515677_103417"/>
<evidence type="ECO:0000256" key="1">
    <source>
        <dbReference type="ARBA" id="ARBA00008348"/>
    </source>
</evidence>
<dbReference type="Pfam" id="PF01479">
    <property type="entry name" value="S4"/>
    <property type="match status" value="1"/>
</dbReference>
<dbReference type="InterPro" id="IPR050343">
    <property type="entry name" value="RsuA_PseudoU_synthase"/>
</dbReference>
<evidence type="ECO:0000256" key="2">
    <source>
        <dbReference type="ARBA" id="ARBA00023235"/>
    </source>
</evidence>
<dbReference type="AlphaFoldDB" id="A0A1G9MZQ7"/>
<evidence type="ECO:0000313" key="7">
    <source>
        <dbReference type="Proteomes" id="UP000199068"/>
    </source>
</evidence>
<keyword evidence="2 4" id="KW-0413">Isomerase</keyword>
<dbReference type="Gene3D" id="3.10.290.10">
    <property type="entry name" value="RNA-binding S4 domain"/>
    <property type="match status" value="1"/>
</dbReference>
<dbReference type="Pfam" id="PF00849">
    <property type="entry name" value="PseudoU_synth_2"/>
    <property type="match status" value="1"/>
</dbReference>
<dbReference type="NCBIfam" id="TIGR00093">
    <property type="entry name" value="pseudouridine synthase"/>
    <property type="match status" value="1"/>
</dbReference>
<dbReference type="InterPro" id="IPR006145">
    <property type="entry name" value="PsdUridine_synth_RsuA/RluA"/>
</dbReference>
<dbReference type="FunFam" id="3.30.70.1560:FF:000002">
    <property type="entry name" value="Pseudouridine synthase"/>
    <property type="match status" value="1"/>
</dbReference>
<dbReference type="GO" id="GO:0003723">
    <property type="term" value="F:RNA binding"/>
    <property type="evidence" value="ECO:0007669"/>
    <property type="project" value="UniProtKB-KW"/>
</dbReference>
<name>A0A1G9MZQ7_9FIRM</name>
<dbReference type="GO" id="GO:0120159">
    <property type="term" value="F:rRNA pseudouridine synthase activity"/>
    <property type="evidence" value="ECO:0007669"/>
    <property type="project" value="UniProtKB-ARBA"/>
</dbReference>
<dbReference type="PROSITE" id="PS01149">
    <property type="entry name" value="PSI_RSU"/>
    <property type="match status" value="1"/>
</dbReference>
<dbReference type="InterPro" id="IPR020103">
    <property type="entry name" value="PsdUridine_synth_cat_dom_sf"/>
</dbReference>
<dbReference type="EC" id="5.4.99.-" evidence="4"/>
<dbReference type="InterPro" id="IPR036986">
    <property type="entry name" value="S4_RNA-bd_sf"/>
</dbReference>
<evidence type="ECO:0000259" key="5">
    <source>
        <dbReference type="SMART" id="SM00363"/>
    </source>
</evidence>
<evidence type="ECO:0000256" key="3">
    <source>
        <dbReference type="PROSITE-ProRule" id="PRU00182"/>
    </source>
</evidence>
<proteinExistence type="inferred from homology"/>
<keyword evidence="3" id="KW-0694">RNA-binding</keyword>
<dbReference type="EMBL" id="FNGW01000003">
    <property type="protein sequence ID" value="SDL79633.1"/>
    <property type="molecule type" value="Genomic_DNA"/>
</dbReference>
<dbReference type="SUPFAM" id="SSF55120">
    <property type="entry name" value="Pseudouridine synthase"/>
    <property type="match status" value="1"/>
</dbReference>
<dbReference type="CDD" id="cd00165">
    <property type="entry name" value="S4"/>
    <property type="match status" value="1"/>
</dbReference>
<sequence length="232" mass="26636">MRLNNYISSTGMCSRREADKLIQQRKVLINGKIAQIGQAVEPNDVVKVNGRKITPKKQHVYIALNKPVGITCTTERHIKDNIIDYINYPERIFPVGRLDKPSEGLIILTSDGTIVNKILRSENNHEKEYVVTVDKNITDKFISDMQNGVRIFNPVNNKYVITNKCKVTKVNNKTFKIILSQGLNRQIRRMCEVFGYNVTKLQRIRIMNLTVKGIAPGKWRKLTDKEVQSLIK</sequence>
<reference evidence="6 7" key="1">
    <citation type="submission" date="2016-10" db="EMBL/GenBank/DDBJ databases">
        <authorList>
            <person name="de Groot N.N."/>
        </authorList>
    </citation>
    <scope>NUCLEOTIDE SEQUENCE [LARGE SCALE GENOMIC DNA]</scope>
    <source>
        <strain evidence="6 7">DSM 797</strain>
    </source>
</reference>
<organism evidence="6 7">
    <name type="scientific">Romboutsia lituseburensis DSM 797</name>
    <dbReference type="NCBI Taxonomy" id="1121325"/>
    <lineage>
        <taxon>Bacteria</taxon>
        <taxon>Bacillati</taxon>
        <taxon>Bacillota</taxon>
        <taxon>Clostridia</taxon>
        <taxon>Peptostreptococcales</taxon>
        <taxon>Peptostreptococcaceae</taxon>
        <taxon>Romboutsia</taxon>
    </lineage>
</organism>
<dbReference type="FunFam" id="3.10.290.10:FF:000003">
    <property type="entry name" value="Pseudouridine synthase"/>
    <property type="match status" value="1"/>
</dbReference>
<dbReference type="SUPFAM" id="SSF55174">
    <property type="entry name" value="Alpha-L RNA-binding motif"/>
    <property type="match status" value="1"/>
</dbReference>
<dbReference type="NCBIfam" id="NF007784">
    <property type="entry name" value="PRK10475.1"/>
    <property type="match status" value="1"/>
</dbReference>
<evidence type="ECO:0000256" key="4">
    <source>
        <dbReference type="RuleBase" id="RU003887"/>
    </source>
</evidence>
<dbReference type="Gene3D" id="3.30.70.1560">
    <property type="entry name" value="Alpha-L RNA-binding motif"/>
    <property type="match status" value="1"/>
</dbReference>
<dbReference type="CDD" id="cd02554">
    <property type="entry name" value="PseudoU_synth_RluF"/>
    <property type="match status" value="1"/>
</dbReference>
<keyword evidence="7" id="KW-1185">Reference proteome</keyword>
<comment type="similarity">
    <text evidence="1 4">Belongs to the pseudouridine synthase RsuA family.</text>
</comment>
<evidence type="ECO:0000313" key="6">
    <source>
        <dbReference type="EMBL" id="SDL79633.1"/>
    </source>
</evidence>
<gene>
    <name evidence="6" type="ORF">SAMN04515677_103417</name>
</gene>
<dbReference type="SMART" id="SM00363">
    <property type="entry name" value="S4"/>
    <property type="match status" value="1"/>
</dbReference>
<dbReference type="InterPro" id="IPR000748">
    <property type="entry name" value="PsdUridine_synth_RsuA/RluB/E/F"/>
</dbReference>
<dbReference type="GO" id="GO:0000455">
    <property type="term" value="P:enzyme-directed rRNA pseudouridine synthesis"/>
    <property type="evidence" value="ECO:0007669"/>
    <property type="project" value="UniProtKB-ARBA"/>
</dbReference>
<protein>
    <recommendedName>
        <fullName evidence="4">Pseudouridine synthase</fullName>
        <ecNumber evidence="4">5.4.99.-</ecNumber>
    </recommendedName>
</protein>
<dbReference type="PROSITE" id="PS50889">
    <property type="entry name" value="S4"/>
    <property type="match status" value="1"/>
</dbReference>